<name>A0ACC2I9P6_9PEZI</name>
<protein>
    <submittedName>
        <fullName evidence="1">Uncharacterized protein</fullName>
    </submittedName>
</protein>
<comment type="caution">
    <text evidence="1">The sequence shown here is derived from an EMBL/GenBank/DDBJ whole genome shotgun (WGS) entry which is preliminary data.</text>
</comment>
<evidence type="ECO:0000313" key="1">
    <source>
        <dbReference type="EMBL" id="KAJ8111817.1"/>
    </source>
</evidence>
<dbReference type="EMBL" id="JAPESX010001737">
    <property type="protein sequence ID" value="KAJ8111817.1"/>
    <property type="molecule type" value="Genomic_DNA"/>
</dbReference>
<evidence type="ECO:0000313" key="2">
    <source>
        <dbReference type="Proteomes" id="UP001153334"/>
    </source>
</evidence>
<accession>A0ACC2I9P6</accession>
<proteinExistence type="predicted"/>
<reference evidence="1" key="1">
    <citation type="submission" date="2022-11" db="EMBL/GenBank/DDBJ databases">
        <title>Genome Sequence of Nemania bipapillata.</title>
        <authorList>
            <person name="Buettner E."/>
        </authorList>
    </citation>
    <scope>NUCLEOTIDE SEQUENCE</scope>
    <source>
        <strain evidence="1">CP14</strain>
    </source>
</reference>
<sequence>MVCVSEIYTLSDTVTNTPTNTPTNTTTDDTDTGTGIKHDDGVNLGTSNTTSTSPHTSTLQPLGLGDDDDGPNQCKEGDRRCSAMFNRVDRCNSNHDWVTYHDCRRSELCDETILECLPKTEFDPAPLTPKTPMQNGTVAISM</sequence>
<keyword evidence="2" id="KW-1185">Reference proteome</keyword>
<gene>
    <name evidence="1" type="ORF">ONZ43_g5532</name>
</gene>
<dbReference type="Proteomes" id="UP001153334">
    <property type="component" value="Unassembled WGS sequence"/>
</dbReference>
<organism evidence="1 2">
    <name type="scientific">Nemania bipapillata</name>
    <dbReference type="NCBI Taxonomy" id="110536"/>
    <lineage>
        <taxon>Eukaryota</taxon>
        <taxon>Fungi</taxon>
        <taxon>Dikarya</taxon>
        <taxon>Ascomycota</taxon>
        <taxon>Pezizomycotina</taxon>
        <taxon>Sordariomycetes</taxon>
        <taxon>Xylariomycetidae</taxon>
        <taxon>Xylariales</taxon>
        <taxon>Xylariaceae</taxon>
        <taxon>Nemania</taxon>
    </lineage>
</organism>